<dbReference type="Pfam" id="PF00528">
    <property type="entry name" value="BPD_transp_1"/>
    <property type="match status" value="1"/>
</dbReference>
<feature type="transmembrane region" description="Helical" evidence="7">
    <location>
        <begin position="111"/>
        <end position="131"/>
    </location>
</feature>
<dbReference type="InterPro" id="IPR035906">
    <property type="entry name" value="MetI-like_sf"/>
</dbReference>
<protein>
    <submittedName>
        <fullName evidence="10">Sugar ABC transporter permease</fullName>
    </submittedName>
</protein>
<feature type="transmembrane region" description="Helical" evidence="7">
    <location>
        <begin position="195"/>
        <end position="217"/>
    </location>
</feature>
<keyword evidence="4 7" id="KW-0812">Transmembrane</keyword>
<dbReference type="Gene3D" id="1.10.3720.10">
    <property type="entry name" value="MetI-like"/>
    <property type="match status" value="1"/>
</dbReference>
<keyword evidence="6 7" id="KW-0472">Membrane</keyword>
<evidence type="ECO:0000256" key="3">
    <source>
        <dbReference type="ARBA" id="ARBA00022475"/>
    </source>
</evidence>
<feature type="domain" description="ABC transmembrane type-1" evidence="9">
    <location>
        <begin position="107"/>
        <end position="319"/>
    </location>
</feature>
<comment type="similarity">
    <text evidence="7">Belongs to the binding-protein-dependent transport system permease family.</text>
</comment>
<dbReference type="RefSeq" id="WP_359782038.1">
    <property type="nucleotide sequence ID" value="NZ_JBEYRR010000010.1"/>
</dbReference>
<evidence type="ECO:0000313" key="11">
    <source>
        <dbReference type="Proteomes" id="UP001553843"/>
    </source>
</evidence>
<dbReference type="SUPFAM" id="SSF161098">
    <property type="entry name" value="MetI-like"/>
    <property type="match status" value="1"/>
</dbReference>
<accession>A0ABV3M0V2</accession>
<feature type="transmembrane region" description="Helical" evidence="7">
    <location>
        <begin position="292"/>
        <end position="314"/>
    </location>
</feature>
<feature type="compositionally biased region" description="Basic residues" evidence="8">
    <location>
        <begin position="18"/>
        <end position="30"/>
    </location>
</feature>
<keyword evidence="11" id="KW-1185">Reference proteome</keyword>
<evidence type="ECO:0000256" key="6">
    <source>
        <dbReference type="ARBA" id="ARBA00023136"/>
    </source>
</evidence>
<feature type="transmembrane region" description="Helical" evidence="7">
    <location>
        <begin position="247"/>
        <end position="272"/>
    </location>
</feature>
<gene>
    <name evidence="10" type="ORF">AB0887_23265</name>
</gene>
<evidence type="ECO:0000256" key="2">
    <source>
        <dbReference type="ARBA" id="ARBA00022448"/>
    </source>
</evidence>
<dbReference type="PANTHER" id="PTHR43227">
    <property type="entry name" value="BLL4140 PROTEIN"/>
    <property type="match status" value="1"/>
</dbReference>
<reference evidence="10 11" key="1">
    <citation type="submission" date="2024-06" db="EMBL/GenBank/DDBJ databases">
        <title>The Natural Products Discovery Center: Release of the First 8490 Sequenced Strains for Exploring Actinobacteria Biosynthetic Diversity.</title>
        <authorList>
            <person name="Kalkreuter E."/>
            <person name="Kautsar S.A."/>
            <person name="Yang D."/>
            <person name="Bader C.D."/>
            <person name="Teijaro C.N."/>
            <person name="Fluegel L."/>
            <person name="Davis C.M."/>
            <person name="Simpson J.R."/>
            <person name="Lauterbach L."/>
            <person name="Steele A.D."/>
            <person name="Gui C."/>
            <person name="Meng S."/>
            <person name="Li G."/>
            <person name="Viehrig K."/>
            <person name="Ye F."/>
            <person name="Su P."/>
            <person name="Kiefer A.F."/>
            <person name="Nichols A."/>
            <person name="Cepeda A.J."/>
            <person name="Yan W."/>
            <person name="Fan B."/>
            <person name="Jiang Y."/>
            <person name="Adhikari A."/>
            <person name="Zheng C.-J."/>
            <person name="Schuster L."/>
            <person name="Cowan T.M."/>
            <person name="Smanski M.J."/>
            <person name="Chevrette M.G."/>
            <person name="De Carvalho L.P.S."/>
            <person name="Shen B."/>
        </authorList>
    </citation>
    <scope>NUCLEOTIDE SEQUENCE [LARGE SCALE GENOMIC DNA]</scope>
    <source>
        <strain evidence="10 11">NPDC047833</strain>
    </source>
</reference>
<name>A0ABV3M0V2_9ACTN</name>
<keyword evidence="2 7" id="KW-0813">Transport</keyword>
<proteinExistence type="inferred from homology"/>
<dbReference type="InterPro" id="IPR050809">
    <property type="entry name" value="UgpAE/MalFG_permease"/>
</dbReference>
<feature type="region of interest" description="Disordered" evidence="8">
    <location>
        <begin position="1"/>
        <end position="42"/>
    </location>
</feature>
<dbReference type="CDD" id="cd06261">
    <property type="entry name" value="TM_PBP2"/>
    <property type="match status" value="1"/>
</dbReference>
<dbReference type="InterPro" id="IPR000515">
    <property type="entry name" value="MetI-like"/>
</dbReference>
<dbReference type="Proteomes" id="UP001553843">
    <property type="component" value="Unassembled WGS sequence"/>
</dbReference>
<organism evidence="10 11">
    <name type="scientific">Streptomyces huasconensis</name>
    <dbReference type="NCBI Taxonomy" id="1854574"/>
    <lineage>
        <taxon>Bacteria</taxon>
        <taxon>Bacillati</taxon>
        <taxon>Actinomycetota</taxon>
        <taxon>Actinomycetes</taxon>
        <taxon>Kitasatosporales</taxon>
        <taxon>Streptomycetaceae</taxon>
        <taxon>Streptomyces</taxon>
    </lineage>
</organism>
<dbReference type="PANTHER" id="PTHR43227:SF8">
    <property type="entry name" value="DIACETYLCHITOBIOSE UPTAKE SYSTEM PERMEASE PROTEIN DASB"/>
    <property type="match status" value="1"/>
</dbReference>
<sequence>MTGTATPASGHGAVRPDRVRRRTPVRRRVPVRTPHQAAQAGGGRLGGPLAALPWALPAFAFVGVLLVYPFLRSVYGSFFEDNGFTSRFTGLDNYARLADDPIFGRSLLNTLMWVAGTLLLPVLAGLLLAVATHRMRFGGIVQLIIVLPFAISSTATAVLWNFMLTSDGTVNQVLRGIGLDGWTQTWLLEWPQNTLSMIVASTWQATGLNVVLFAIGLRAIPRETVEAAALDGASGWRMFRHITLPQLRAVTVVVVGMAIVNSLKAFDMIWILTKGGPARSSETLALSMYREAFRLFHVGYGSAIALVLTVIVVASSWMYLRRQMPDTGTGTGTGTGTVKG</sequence>
<evidence type="ECO:0000313" key="10">
    <source>
        <dbReference type="EMBL" id="MEW2364851.1"/>
    </source>
</evidence>
<evidence type="ECO:0000256" key="1">
    <source>
        <dbReference type="ARBA" id="ARBA00004651"/>
    </source>
</evidence>
<comment type="caution">
    <text evidence="10">The sequence shown here is derived from an EMBL/GenBank/DDBJ whole genome shotgun (WGS) entry which is preliminary data.</text>
</comment>
<evidence type="ECO:0000259" key="9">
    <source>
        <dbReference type="PROSITE" id="PS50928"/>
    </source>
</evidence>
<evidence type="ECO:0000256" key="4">
    <source>
        <dbReference type="ARBA" id="ARBA00022692"/>
    </source>
</evidence>
<evidence type="ECO:0000256" key="5">
    <source>
        <dbReference type="ARBA" id="ARBA00022989"/>
    </source>
</evidence>
<keyword evidence="3" id="KW-1003">Cell membrane</keyword>
<evidence type="ECO:0000256" key="8">
    <source>
        <dbReference type="SAM" id="MobiDB-lite"/>
    </source>
</evidence>
<dbReference type="EMBL" id="JBEYRS010000010">
    <property type="protein sequence ID" value="MEW2364851.1"/>
    <property type="molecule type" value="Genomic_DNA"/>
</dbReference>
<evidence type="ECO:0000256" key="7">
    <source>
        <dbReference type="RuleBase" id="RU363032"/>
    </source>
</evidence>
<feature type="transmembrane region" description="Helical" evidence="7">
    <location>
        <begin position="143"/>
        <end position="163"/>
    </location>
</feature>
<comment type="subcellular location">
    <subcellularLocation>
        <location evidence="1 7">Cell membrane</location>
        <topology evidence="1 7">Multi-pass membrane protein</topology>
    </subcellularLocation>
</comment>
<dbReference type="PROSITE" id="PS50928">
    <property type="entry name" value="ABC_TM1"/>
    <property type="match status" value="1"/>
</dbReference>
<feature type="transmembrane region" description="Helical" evidence="7">
    <location>
        <begin position="49"/>
        <end position="71"/>
    </location>
</feature>
<keyword evidence="5 7" id="KW-1133">Transmembrane helix</keyword>